<gene>
    <name evidence="2" type="ORF">KIH27_19315</name>
</gene>
<feature type="region of interest" description="Disordered" evidence="1">
    <location>
        <begin position="13"/>
        <end position="39"/>
    </location>
</feature>
<protein>
    <recommendedName>
        <fullName evidence="4">Lipoprotein</fullName>
    </recommendedName>
</protein>
<evidence type="ECO:0008006" key="4">
    <source>
        <dbReference type="Google" id="ProtNLM"/>
    </source>
</evidence>
<evidence type="ECO:0000256" key="1">
    <source>
        <dbReference type="SAM" id="MobiDB-lite"/>
    </source>
</evidence>
<evidence type="ECO:0000313" key="2">
    <source>
        <dbReference type="EMBL" id="MBS9535739.1"/>
    </source>
</evidence>
<accession>A0ABS5RNH4</accession>
<sequence>MLAGCGLFGKSDRTNDRFARPGHPQASPSGSYTAAAEYGPDENGVKTWIAIIRDKKSGAEVYHGTEAYSSRHGVGITWLSTKDQLWLLSTDVGDAYVDRGHDGTWTKTQITPATVKDIPPEIAALEK</sequence>
<name>A0ABS5RNH4_9MYCO</name>
<organism evidence="2 3">
    <name type="scientific">Mycolicibacter acidiphilus</name>
    <dbReference type="NCBI Taxonomy" id="2835306"/>
    <lineage>
        <taxon>Bacteria</taxon>
        <taxon>Bacillati</taxon>
        <taxon>Actinomycetota</taxon>
        <taxon>Actinomycetes</taxon>
        <taxon>Mycobacteriales</taxon>
        <taxon>Mycobacteriaceae</taxon>
        <taxon>Mycolicibacter</taxon>
    </lineage>
</organism>
<proteinExistence type="predicted"/>
<keyword evidence="3" id="KW-1185">Reference proteome</keyword>
<dbReference type="EMBL" id="JAHCLR010000057">
    <property type="protein sequence ID" value="MBS9535739.1"/>
    <property type="molecule type" value="Genomic_DNA"/>
</dbReference>
<reference evidence="2 3" key="1">
    <citation type="submission" date="2021-05" db="EMBL/GenBank/DDBJ databases">
        <title>Mycobacterium acidophilum sp. nov., an extremely acid-tolerant member of the genus Mycobacterium.</title>
        <authorList>
            <person name="Xia J."/>
        </authorList>
    </citation>
    <scope>NUCLEOTIDE SEQUENCE [LARGE SCALE GENOMIC DNA]</scope>
    <source>
        <strain evidence="2 3">M1</strain>
    </source>
</reference>
<comment type="caution">
    <text evidence="2">The sequence shown here is derived from an EMBL/GenBank/DDBJ whole genome shotgun (WGS) entry which is preliminary data.</text>
</comment>
<evidence type="ECO:0000313" key="3">
    <source>
        <dbReference type="Proteomes" id="UP001519535"/>
    </source>
</evidence>
<dbReference type="Proteomes" id="UP001519535">
    <property type="component" value="Unassembled WGS sequence"/>
</dbReference>